<evidence type="ECO:0000256" key="1">
    <source>
        <dbReference type="ARBA" id="ARBA00005854"/>
    </source>
</evidence>
<dbReference type="Proteomes" id="UP000076079">
    <property type="component" value="Chromosome"/>
</dbReference>
<organism evidence="7 8">
    <name type="scientific">Luteitalea pratensis</name>
    <dbReference type="NCBI Taxonomy" id="1855912"/>
    <lineage>
        <taxon>Bacteria</taxon>
        <taxon>Pseudomonadati</taxon>
        <taxon>Acidobacteriota</taxon>
        <taxon>Vicinamibacteria</taxon>
        <taxon>Vicinamibacterales</taxon>
        <taxon>Vicinamibacteraceae</taxon>
        <taxon>Luteitalea</taxon>
    </lineage>
</organism>
<reference evidence="8" key="2">
    <citation type="submission" date="2016-04" db="EMBL/GenBank/DDBJ databases">
        <title>First Complete Genome Sequence of a Subdivision 6 Acidobacterium.</title>
        <authorList>
            <person name="Huang S."/>
            <person name="Vieira S."/>
            <person name="Bunk B."/>
            <person name="Riedel T."/>
            <person name="Sproeer C."/>
            <person name="Overmann J."/>
        </authorList>
    </citation>
    <scope>NUCLEOTIDE SEQUENCE [LARGE SCALE GENOMIC DNA]</scope>
    <source>
        <strain evidence="8">DSM 100886 HEG_-6_39</strain>
    </source>
</reference>
<keyword evidence="2 4" id="KW-0560">Oxidoreductase</keyword>
<dbReference type="Gene3D" id="3.40.50.720">
    <property type="entry name" value="NAD(P)-binding Rossmann-like Domain"/>
    <property type="match status" value="2"/>
</dbReference>
<dbReference type="InterPro" id="IPR036291">
    <property type="entry name" value="NAD(P)-bd_dom_sf"/>
</dbReference>
<dbReference type="CDD" id="cd12183">
    <property type="entry name" value="LDH_like_2"/>
    <property type="match status" value="1"/>
</dbReference>
<dbReference type="RefSeq" id="WP_110169779.1">
    <property type="nucleotide sequence ID" value="NZ_CP015136.1"/>
</dbReference>
<dbReference type="InterPro" id="IPR006140">
    <property type="entry name" value="D-isomer_DH_NAD-bd"/>
</dbReference>
<dbReference type="OrthoDB" id="9805416at2"/>
<dbReference type="SUPFAM" id="SSF51735">
    <property type="entry name" value="NAD(P)-binding Rossmann-fold domains"/>
    <property type="match status" value="1"/>
</dbReference>
<dbReference type="PANTHER" id="PTHR43026:SF1">
    <property type="entry name" value="2-HYDROXYACID DEHYDROGENASE HOMOLOG 1-RELATED"/>
    <property type="match status" value="1"/>
</dbReference>
<dbReference type="PROSITE" id="PS00670">
    <property type="entry name" value="D_2_HYDROXYACID_DH_2"/>
    <property type="match status" value="1"/>
</dbReference>
<proteinExistence type="inferred from homology"/>
<dbReference type="InterPro" id="IPR006139">
    <property type="entry name" value="D-isomer_2_OHA_DH_cat_dom"/>
</dbReference>
<evidence type="ECO:0000259" key="6">
    <source>
        <dbReference type="Pfam" id="PF02826"/>
    </source>
</evidence>
<reference evidence="7 8" key="1">
    <citation type="journal article" date="2016" name="Genome Announc.">
        <title>First Complete Genome Sequence of a Subdivision 6 Acidobacterium Strain.</title>
        <authorList>
            <person name="Huang S."/>
            <person name="Vieira S."/>
            <person name="Bunk B."/>
            <person name="Riedel T."/>
            <person name="Sproer C."/>
            <person name="Overmann J."/>
        </authorList>
    </citation>
    <scope>NUCLEOTIDE SEQUENCE [LARGE SCALE GENOMIC DNA]</scope>
    <source>
        <strain evidence="8">DSM 100886 HEG_-6_39</strain>
    </source>
</reference>
<dbReference type="Pfam" id="PF02826">
    <property type="entry name" value="2-Hacid_dh_C"/>
    <property type="match status" value="1"/>
</dbReference>
<dbReference type="KEGG" id="abac:LuPra_01067"/>
<keyword evidence="8" id="KW-1185">Reference proteome</keyword>
<evidence type="ECO:0000256" key="3">
    <source>
        <dbReference type="ARBA" id="ARBA00023027"/>
    </source>
</evidence>
<sequence>MDIAVFDTRAYDRHAFDAANTRYGHELRFFEPRLSSRTATLASGVPVVCPFVNDRADAETIGALHRGGTRLLALRSAGFNHVDLDAAAAIGMRVVRVPEYSPYAVAELAMCLVLTLNRKVHRAYNRVREANFSLEGLVGFDLHGKTFGIIGTGRIGRVLARIAHGFGCRVLATDASPDEALQRELGVEYVEASTLYREADVISLHVPLTTETHHMIDKDAFAQMKAGVMLINTSRGALVDARALIQALKSRHVGAAGLDVYEEEGPLFFRDLSAQVLQDDVLARLLTFPNVLITSHQGFLTREALANIADTTLASVSAFARGEALVHEIGQRVP</sequence>
<dbReference type="GO" id="GO:0008720">
    <property type="term" value="F:D-lactate dehydrogenase (NAD+) activity"/>
    <property type="evidence" value="ECO:0007669"/>
    <property type="project" value="UniProtKB-EC"/>
</dbReference>
<dbReference type="PATRIC" id="fig|1813736.3.peg.1113"/>
<feature type="domain" description="D-isomer specific 2-hydroxyacid dehydrogenase catalytic" evidence="5">
    <location>
        <begin position="3"/>
        <end position="328"/>
    </location>
</feature>
<evidence type="ECO:0000259" key="5">
    <source>
        <dbReference type="Pfam" id="PF00389"/>
    </source>
</evidence>
<dbReference type="AlphaFoldDB" id="A0A143PJD2"/>
<evidence type="ECO:0000313" key="7">
    <source>
        <dbReference type="EMBL" id="AMY07884.1"/>
    </source>
</evidence>
<accession>A0A143PJD2</accession>
<dbReference type="InterPro" id="IPR058205">
    <property type="entry name" value="D-LDH-like"/>
</dbReference>
<dbReference type="GO" id="GO:0051287">
    <property type="term" value="F:NAD binding"/>
    <property type="evidence" value="ECO:0007669"/>
    <property type="project" value="InterPro"/>
</dbReference>
<dbReference type="EMBL" id="CP015136">
    <property type="protein sequence ID" value="AMY07884.1"/>
    <property type="molecule type" value="Genomic_DNA"/>
</dbReference>
<dbReference type="Pfam" id="PF00389">
    <property type="entry name" value="2-Hacid_dh"/>
    <property type="match status" value="1"/>
</dbReference>
<name>A0A143PJD2_LUTPR</name>
<protein>
    <submittedName>
        <fullName evidence="7">D-lactate dehydrogenase</fullName>
        <ecNumber evidence="7">1.1.1.28</ecNumber>
    </submittedName>
</protein>
<comment type="similarity">
    <text evidence="1 4">Belongs to the D-isomer specific 2-hydroxyacid dehydrogenase family.</text>
</comment>
<dbReference type="PROSITE" id="PS00671">
    <property type="entry name" value="D_2_HYDROXYACID_DH_3"/>
    <property type="match status" value="1"/>
</dbReference>
<dbReference type="SUPFAM" id="SSF52283">
    <property type="entry name" value="Formate/glycerate dehydrogenase catalytic domain-like"/>
    <property type="match status" value="1"/>
</dbReference>
<dbReference type="STRING" id="1855912.LuPra_01067"/>
<feature type="domain" description="D-isomer specific 2-hydroxyacid dehydrogenase NAD-binding" evidence="6">
    <location>
        <begin position="111"/>
        <end position="298"/>
    </location>
</feature>
<evidence type="ECO:0000256" key="2">
    <source>
        <dbReference type="ARBA" id="ARBA00023002"/>
    </source>
</evidence>
<dbReference type="EC" id="1.1.1.28" evidence="7"/>
<dbReference type="PANTHER" id="PTHR43026">
    <property type="entry name" value="2-HYDROXYACID DEHYDROGENASE HOMOLOG 1-RELATED"/>
    <property type="match status" value="1"/>
</dbReference>
<keyword evidence="3" id="KW-0520">NAD</keyword>
<evidence type="ECO:0000313" key="8">
    <source>
        <dbReference type="Proteomes" id="UP000076079"/>
    </source>
</evidence>
<gene>
    <name evidence="7" type="primary">ldhA</name>
    <name evidence="7" type="ORF">LuPra_01067</name>
</gene>
<dbReference type="InterPro" id="IPR029753">
    <property type="entry name" value="D-isomer_DH_CS"/>
</dbReference>
<evidence type="ECO:0000256" key="4">
    <source>
        <dbReference type="RuleBase" id="RU003719"/>
    </source>
</evidence>